<dbReference type="Proteomes" id="UP001154078">
    <property type="component" value="Chromosome 3"/>
</dbReference>
<feature type="transmembrane region" description="Helical" evidence="6">
    <location>
        <begin position="49"/>
        <end position="66"/>
    </location>
</feature>
<comment type="subcellular location">
    <subcellularLocation>
        <location evidence="1">Membrane</location>
        <topology evidence="1">Multi-pass membrane protein</topology>
    </subcellularLocation>
</comment>
<accession>A0A9P0B3I6</accession>
<evidence type="ECO:0000256" key="1">
    <source>
        <dbReference type="ARBA" id="ARBA00004141"/>
    </source>
</evidence>
<feature type="transmembrane region" description="Helical" evidence="6">
    <location>
        <begin position="122"/>
        <end position="146"/>
    </location>
</feature>
<dbReference type="PANTHER" id="PTHR23511:SF36">
    <property type="entry name" value="EG:BACR7A4.13 PROTEIN-RELATED"/>
    <property type="match status" value="1"/>
</dbReference>
<evidence type="ECO:0000256" key="2">
    <source>
        <dbReference type="ARBA" id="ARBA00022448"/>
    </source>
</evidence>
<keyword evidence="5 6" id="KW-0472">Membrane</keyword>
<dbReference type="GO" id="GO:0016020">
    <property type="term" value="C:membrane"/>
    <property type="evidence" value="ECO:0007669"/>
    <property type="project" value="UniProtKB-SubCell"/>
</dbReference>
<dbReference type="EMBL" id="OV121134">
    <property type="protein sequence ID" value="CAH0554051.1"/>
    <property type="molecule type" value="Genomic_DNA"/>
</dbReference>
<organism evidence="8 9">
    <name type="scientific">Brassicogethes aeneus</name>
    <name type="common">Rape pollen beetle</name>
    <name type="synonym">Meligethes aeneus</name>
    <dbReference type="NCBI Taxonomy" id="1431903"/>
    <lineage>
        <taxon>Eukaryota</taxon>
        <taxon>Metazoa</taxon>
        <taxon>Ecdysozoa</taxon>
        <taxon>Arthropoda</taxon>
        <taxon>Hexapoda</taxon>
        <taxon>Insecta</taxon>
        <taxon>Pterygota</taxon>
        <taxon>Neoptera</taxon>
        <taxon>Endopterygota</taxon>
        <taxon>Coleoptera</taxon>
        <taxon>Polyphaga</taxon>
        <taxon>Cucujiformia</taxon>
        <taxon>Nitidulidae</taxon>
        <taxon>Meligethinae</taxon>
        <taxon>Brassicogethes</taxon>
    </lineage>
</organism>
<dbReference type="AlphaFoldDB" id="A0A9P0B3I6"/>
<dbReference type="InterPro" id="IPR020846">
    <property type="entry name" value="MFS_dom"/>
</dbReference>
<evidence type="ECO:0000256" key="5">
    <source>
        <dbReference type="ARBA" id="ARBA00023136"/>
    </source>
</evidence>
<reference evidence="8" key="1">
    <citation type="submission" date="2021-12" db="EMBL/GenBank/DDBJ databases">
        <authorList>
            <person name="King R."/>
        </authorList>
    </citation>
    <scope>NUCLEOTIDE SEQUENCE</scope>
</reference>
<sequence>MSQIETMSKPEGPDGPRMYSEEIIVAPSKTNIEMANFETAVSATGFGKFNIFLLLVAIPSAMSPVFESSTMSYVLPVAQCDLNLTLQDKGILNAMGFGGMIASGLIWGYLCDTLGRKKLIMAGFLLDGFFILLSSTSQSFMFLMVVKFFGGFM</sequence>
<keyword evidence="3 6" id="KW-0812">Transmembrane</keyword>
<evidence type="ECO:0000256" key="3">
    <source>
        <dbReference type="ARBA" id="ARBA00022692"/>
    </source>
</evidence>
<dbReference type="InterPro" id="IPR036259">
    <property type="entry name" value="MFS_trans_sf"/>
</dbReference>
<evidence type="ECO:0000256" key="4">
    <source>
        <dbReference type="ARBA" id="ARBA00022989"/>
    </source>
</evidence>
<keyword evidence="2" id="KW-0813">Transport</keyword>
<gene>
    <name evidence="8" type="ORF">MELIAE_LOCUS5906</name>
</gene>
<dbReference type="PANTHER" id="PTHR23511">
    <property type="entry name" value="SYNAPTIC VESICLE GLYCOPROTEIN 2"/>
    <property type="match status" value="1"/>
</dbReference>
<dbReference type="SUPFAM" id="SSF103473">
    <property type="entry name" value="MFS general substrate transporter"/>
    <property type="match status" value="1"/>
</dbReference>
<dbReference type="Gene3D" id="1.20.1250.20">
    <property type="entry name" value="MFS general substrate transporter like domains"/>
    <property type="match status" value="1"/>
</dbReference>
<dbReference type="OrthoDB" id="3936150at2759"/>
<feature type="transmembrane region" description="Helical" evidence="6">
    <location>
        <begin position="91"/>
        <end position="110"/>
    </location>
</feature>
<feature type="domain" description="Major facilitator superfamily (MFS) profile" evidence="7">
    <location>
        <begin position="53"/>
        <end position="153"/>
    </location>
</feature>
<dbReference type="PROSITE" id="PS50850">
    <property type="entry name" value="MFS"/>
    <property type="match status" value="1"/>
</dbReference>
<evidence type="ECO:0000313" key="8">
    <source>
        <dbReference type="EMBL" id="CAH0554051.1"/>
    </source>
</evidence>
<evidence type="ECO:0000256" key="6">
    <source>
        <dbReference type="SAM" id="Phobius"/>
    </source>
</evidence>
<protein>
    <recommendedName>
        <fullName evidence="7">Major facilitator superfamily (MFS) profile domain-containing protein</fullName>
    </recommendedName>
</protein>
<keyword evidence="4 6" id="KW-1133">Transmembrane helix</keyword>
<evidence type="ECO:0000259" key="7">
    <source>
        <dbReference type="PROSITE" id="PS50850"/>
    </source>
</evidence>
<keyword evidence="9" id="KW-1185">Reference proteome</keyword>
<dbReference type="GO" id="GO:0022857">
    <property type="term" value="F:transmembrane transporter activity"/>
    <property type="evidence" value="ECO:0007669"/>
    <property type="project" value="InterPro"/>
</dbReference>
<evidence type="ECO:0000313" key="9">
    <source>
        <dbReference type="Proteomes" id="UP001154078"/>
    </source>
</evidence>
<name>A0A9P0B3I6_BRAAE</name>
<proteinExistence type="predicted"/>